<comment type="caution">
    <text evidence="2">The sequence shown here is derived from an EMBL/GenBank/DDBJ whole genome shotgun (WGS) entry which is preliminary data.</text>
</comment>
<feature type="region of interest" description="Disordered" evidence="1">
    <location>
        <begin position="615"/>
        <end position="642"/>
    </location>
</feature>
<reference evidence="2 3" key="1">
    <citation type="submission" date="2016-02" db="EMBL/GenBank/DDBJ databases">
        <title>Genome analysis of coral dinoflagellate symbionts highlights evolutionary adaptations to a symbiotic lifestyle.</title>
        <authorList>
            <person name="Aranda M."/>
            <person name="Li Y."/>
            <person name="Liew Y.J."/>
            <person name="Baumgarten S."/>
            <person name="Simakov O."/>
            <person name="Wilson M."/>
            <person name="Piel J."/>
            <person name="Ashoor H."/>
            <person name="Bougouffa S."/>
            <person name="Bajic V.B."/>
            <person name="Ryu T."/>
            <person name="Ravasi T."/>
            <person name="Bayer T."/>
            <person name="Micklem G."/>
            <person name="Kim H."/>
            <person name="Bhak J."/>
            <person name="Lajeunesse T.C."/>
            <person name="Voolstra C.R."/>
        </authorList>
    </citation>
    <scope>NUCLEOTIDE SEQUENCE [LARGE SCALE GENOMIC DNA]</scope>
    <source>
        <strain evidence="2 3">CCMP2467</strain>
    </source>
</reference>
<dbReference type="Proteomes" id="UP000186817">
    <property type="component" value="Unassembled WGS sequence"/>
</dbReference>
<feature type="compositionally biased region" description="Basic and acidic residues" evidence="1">
    <location>
        <begin position="496"/>
        <end position="505"/>
    </location>
</feature>
<feature type="region of interest" description="Disordered" evidence="1">
    <location>
        <begin position="558"/>
        <end position="597"/>
    </location>
</feature>
<feature type="compositionally biased region" description="Polar residues" evidence="1">
    <location>
        <begin position="506"/>
        <end position="527"/>
    </location>
</feature>
<gene>
    <name evidence="2" type="ORF">AK812_SmicGene44230</name>
</gene>
<organism evidence="2 3">
    <name type="scientific">Symbiodinium microadriaticum</name>
    <name type="common">Dinoflagellate</name>
    <name type="synonym">Zooxanthella microadriatica</name>
    <dbReference type="NCBI Taxonomy" id="2951"/>
    <lineage>
        <taxon>Eukaryota</taxon>
        <taxon>Sar</taxon>
        <taxon>Alveolata</taxon>
        <taxon>Dinophyceae</taxon>
        <taxon>Suessiales</taxon>
        <taxon>Symbiodiniaceae</taxon>
        <taxon>Symbiodinium</taxon>
    </lineage>
</organism>
<evidence type="ECO:0000313" key="2">
    <source>
        <dbReference type="EMBL" id="OLP75909.1"/>
    </source>
</evidence>
<proteinExistence type="predicted"/>
<keyword evidence="3" id="KW-1185">Reference proteome</keyword>
<evidence type="ECO:0000256" key="1">
    <source>
        <dbReference type="SAM" id="MobiDB-lite"/>
    </source>
</evidence>
<evidence type="ECO:0000313" key="3">
    <source>
        <dbReference type="Proteomes" id="UP000186817"/>
    </source>
</evidence>
<feature type="compositionally biased region" description="Basic and acidic residues" evidence="1">
    <location>
        <begin position="568"/>
        <end position="593"/>
    </location>
</feature>
<name>A0A1Q9BZ32_SYMMI</name>
<accession>A0A1Q9BZ32</accession>
<feature type="compositionally biased region" description="Basic and acidic residues" evidence="1">
    <location>
        <begin position="633"/>
        <end position="642"/>
    </location>
</feature>
<feature type="compositionally biased region" description="Basic and acidic residues" evidence="1">
    <location>
        <begin position="371"/>
        <end position="396"/>
    </location>
</feature>
<feature type="region of interest" description="Disordered" evidence="1">
    <location>
        <begin position="360"/>
        <end position="397"/>
    </location>
</feature>
<feature type="region of interest" description="Disordered" evidence="1">
    <location>
        <begin position="471"/>
        <end position="536"/>
    </location>
</feature>
<dbReference type="AlphaFoldDB" id="A0A1Q9BZ32"/>
<sequence length="836" mass="94181">MVGNQKGSSEGLVWYLDKERQKHRVILPEIYKESSPADPDELTKGESLVLHRLIRDLEIDNRIATIEFKLHTESVSLKEVTLDLTRHLIMRADTLVQLSDEKKKIQDQMTELSKGRKTQLGPIEERDLRRTTKLDKRPHVAEITLIEQSLGYMMLSLEEAAMIVIVILTSDMWSGSSMTLRTIKYCKGLVQSKTEAKKEEKKEVEYSNPDGAEILLRKAVVDLLRALRTLLQSIVWCTCQEDRDEEFYFAPTKAAKKGKNKNKGRDAKPSKIIHNAEIFRPKAEREDSDGLFDHLELAPPFSTNQVPGVLEELEKKLEALQGKKREDSGSAEKDKHPLQAAAEELLFAPTLLGRVHQQMDKDAVPAGETQSRSEEEHHPSSENHHSSSDAHHHSMVHDASPCQADTLVQLSDEKKKIQDQMTELSKGRWKGSFLERGLFDQLELAPPFSTNQVPGVLEELEKKLEEFQGNGRRILQETDKDDVVAPQRSRPKKTVRFSEHVDHKSISPTPRSASAPENSAAQGTTEPASRAYPAAKAVPVQSSSSSEFLFLTRAGTAQDAVPAGEMQSRSEEEHHPSSENHHSSSDAHHHSVVHDSSPCQADTLVQLSDEKKKIQDQMTELSKGRKTQLGPIQERDLRRTTKLDKRPHVAEITLIEQSLGYMMLSLEVFTLNGKTIKYCKGLVQSKTEAKKEEKKEVEYSNPDGAEILLRKAVVDLLRALRTLLQSIVWCTCQEDRDEEFYFAPTKAAKKGKNKNKGSDAKPSKIIHNAEIFRPTAEREDSDGLFDQLELAPPFSTNQVPGVLEELEKQLDCDFLVPDRDKSMLVEASGVSNIWQK</sequence>
<dbReference type="EMBL" id="LSRX01002217">
    <property type="protein sequence ID" value="OLP75909.1"/>
    <property type="molecule type" value="Genomic_DNA"/>
</dbReference>
<feature type="compositionally biased region" description="Basic and acidic residues" evidence="1">
    <location>
        <begin position="474"/>
        <end position="483"/>
    </location>
</feature>
<protein>
    <submittedName>
        <fullName evidence="2">Uncharacterized protein</fullName>
    </submittedName>
</protein>